<dbReference type="InterPro" id="IPR009908">
    <property type="entry name" value="Methylamine_util_MauE"/>
</dbReference>
<evidence type="ECO:0000259" key="6">
    <source>
        <dbReference type="Pfam" id="PF07291"/>
    </source>
</evidence>
<feature type="transmembrane region" description="Helical" evidence="5">
    <location>
        <begin position="110"/>
        <end position="128"/>
    </location>
</feature>
<evidence type="ECO:0000256" key="5">
    <source>
        <dbReference type="SAM" id="Phobius"/>
    </source>
</evidence>
<dbReference type="AlphaFoldDB" id="A0A8J4DXG6"/>
<dbReference type="GO" id="GO:0016020">
    <property type="term" value="C:membrane"/>
    <property type="evidence" value="ECO:0007669"/>
    <property type="project" value="UniProtKB-SubCell"/>
</dbReference>
<dbReference type="Pfam" id="PF07291">
    <property type="entry name" value="MauE"/>
    <property type="match status" value="1"/>
</dbReference>
<evidence type="ECO:0000256" key="1">
    <source>
        <dbReference type="ARBA" id="ARBA00004141"/>
    </source>
</evidence>
<evidence type="ECO:0000313" key="7">
    <source>
        <dbReference type="EMBL" id="GIJ52077.1"/>
    </source>
</evidence>
<evidence type="ECO:0000313" key="8">
    <source>
        <dbReference type="Proteomes" id="UP000619260"/>
    </source>
</evidence>
<comment type="subcellular location">
    <subcellularLocation>
        <location evidence="1">Membrane</location>
        <topology evidence="1">Multi-pass membrane protein</topology>
    </subcellularLocation>
</comment>
<protein>
    <recommendedName>
        <fullName evidence="6">Methylamine utilisation protein MauE domain-containing protein</fullName>
    </recommendedName>
</protein>
<comment type="caution">
    <text evidence="7">The sequence shown here is derived from an EMBL/GenBank/DDBJ whole genome shotgun (WGS) entry which is preliminary data.</text>
</comment>
<feature type="transmembrane region" description="Helical" evidence="5">
    <location>
        <begin position="65"/>
        <end position="86"/>
    </location>
</feature>
<evidence type="ECO:0000256" key="3">
    <source>
        <dbReference type="ARBA" id="ARBA00022989"/>
    </source>
</evidence>
<dbReference type="Proteomes" id="UP000619260">
    <property type="component" value="Unassembled WGS sequence"/>
</dbReference>
<organism evidence="7 8">
    <name type="scientific">Virgisporangium aliadipatigenens</name>
    <dbReference type="NCBI Taxonomy" id="741659"/>
    <lineage>
        <taxon>Bacteria</taxon>
        <taxon>Bacillati</taxon>
        <taxon>Actinomycetota</taxon>
        <taxon>Actinomycetes</taxon>
        <taxon>Micromonosporales</taxon>
        <taxon>Micromonosporaceae</taxon>
        <taxon>Virgisporangium</taxon>
    </lineage>
</organism>
<dbReference type="EMBL" id="BOPF01000063">
    <property type="protein sequence ID" value="GIJ52077.1"/>
    <property type="molecule type" value="Genomic_DNA"/>
</dbReference>
<dbReference type="UniPathway" id="UPA00895"/>
<gene>
    <name evidence="7" type="ORF">Val02_89630</name>
</gene>
<keyword evidence="3 5" id="KW-1133">Transmembrane helix</keyword>
<accession>A0A8J4DXG6</accession>
<dbReference type="GO" id="GO:0030416">
    <property type="term" value="P:methylamine metabolic process"/>
    <property type="evidence" value="ECO:0007669"/>
    <property type="project" value="InterPro"/>
</dbReference>
<evidence type="ECO:0000256" key="4">
    <source>
        <dbReference type="ARBA" id="ARBA00023136"/>
    </source>
</evidence>
<sequence>MARVGLAGVWLVAGGSKVGDLAASVRAVHAYKLLPYGVSEVVGAMLPMVELLLGVVLLAGIGTRYAACVSAALSTVFIVGISSAWARGLRIDCGCFGGGGELEAGRSTNYFWKILLDVALFAAAAFLIRRPRSRWSLDDVVSRKGRA</sequence>
<evidence type="ECO:0000256" key="2">
    <source>
        <dbReference type="ARBA" id="ARBA00022692"/>
    </source>
</evidence>
<keyword evidence="2 5" id="KW-0812">Transmembrane</keyword>
<keyword evidence="4 5" id="KW-0472">Membrane</keyword>
<name>A0A8J4DXG6_9ACTN</name>
<reference evidence="7" key="1">
    <citation type="submission" date="2021-01" db="EMBL/GenBank/DDBJ databases">
        <title>Whole genome shotgun sequence of Virgisporangium aliadipatigenens NBRC 105644.</title>
        <authorList>
            <person name="Komaki H."/>
            <person name="Tamura T."/>
        </authorList>
    </citation>
    <scope>NUCLEOTIDE SEQUENCE</scope>
    <source>
        <strain evidence="7">NBRC 105644</strain>
    </source>
</reference>
<feature type="transmembrane region" description="Helical" evidence="5">
    <location>
        <begin position="37"/>
        <end position="58"/>
    </location>
</feature>
<feature type="domain" description="Methylamine utilisation protein MauE" evidence="6">
    <location>
        <begin position="2"/>
        <end position="128"/>
    </location>
</feature>
<keyword evidence="8" id="KW-1185">Reference proteome</keyword>
<proteinExistence type="predicted"/>